<organism evidence="2 3">
    <name type="scientific">Rhypophila decipiens</name>
    <dbReference type="NCBI Taxonomy" id="261697"/>
    <lineage>
        <taxon>Eukaryota</taxon>
        <taxon>Fungi</taxon>
        <taxon>Dikarya</taxon>
        <taxon>Ascomycota</taxon>
        <taxon>Pezizomycotina</taxon>
        <taxon>Sordariomycetes</taxon>
        <taxon>Sordariomycetidae</taxon>
        <taxon>Sordariales</taxon>
        <taxon>Naviculisporaceae</taxon>
        <taxon>Rhypophila</taxon>
    </lineage>
</organism>
<evidence type="ECO:0000313" key="3">
    <source>
        <dbReference type="Proteomes" id="UP001301769"/>
    </source>
</evidence>
<evidence type="ECO:0000256" key="1">
    <source>
        <dbReference type="SAM" id="SignalP"/>
    </source>
</evidence>
<dbReference type="AlphaFoldDB" id="A0AAN7BEA1"/>
<name>A0AAN7BEA1_9PEZI</name>
<reference evidence="2" key="1">
    <citation type="journal article" date="2023" name="Mol. Phylogenet. Evol.">
        <title>Genome-scale phylogeny and comparative genomics of the fungal order Sordariales.</title>
        <authorList>
            <person name="Hensen N."/>
            <person name="Bonometti L."/>
            <person name="Westerberg I."/>
            <person name="Brannstrom I.O."/>
            <person name="Guillou S."/>
            <person name="Cros-Aarteil S."/>
            <person name="Calhoun S."/>
            <person name="Haridas S."/>
            <person name="Kuo A."/>
            <person name="Mondo S."/>
            <person name="Pangilinan J."/>
            <person name="Riley R."/>
            <person name="LaButti K."/>
            <person name="Andreopoulos B."/>
            <person name="Lipzen A."/>
            <person name="Chen C."/>
            <person name="Yan M."/>
            <person name="Daum C."/>
            <person name="Ng V."/>
            <person name="Clum A."/>
            <person name="Steindorff A."/>
            <person name="Ohm R.A."/>
            <person name="Martin F."/>
            <person name="Silar P."/>
            <person name="Natvig D.O."/>
            <person name="Lalanne C."/>
            <person name="Gautier V."/>
            <person name="Ament-Velasquez S.L."/>
            <person name="Kruys A."/>
            <person name="Hutchinson M.I."/>
            <person name="Powell A.J."/>
            <person name="Barry K."/>
            <person name="Miller A.N."/>
            <person name="Grigoriev I.V."/>
            <person name="Debuchy R."/>
            <person name="Gladieux P."/>
            <person name="Hiltunen Thoren M."/>
            <person name="Johannesson H."/>
        </authorList>
    </citation>
    <scope>NUCLEOTIDE SEQUENCE</scope>
    <source>
        <strain evidence="2">PSN293</strain>
    </source>
</reference>
<feature type="signal peptide" evidence="1">
    <location>
        <begin position="1"/>
        <end position="20"/>
    </location>
</feature>
<dbReference type="EMBL" id="MU858057">
    <property type="protein sequence ID" value="KAK4217855.1"/>
    <property type="molecule type" value="Genomic_DNA"/>
</dbReference>
<sequence>MQYDTLTLSLLLLSILGGLGQVVLWGARTTAEVAKPGRGGNRCGLECMGLCRVIYGHDGDKVRICKSTTGQGSISGVGGRSKRVSQAMSALKQTSRYKIVTLDLGNKLKK</sequence>
<feature type="chain" id="PRO_5042861579" evidence="1">
    <location>
        <begin position="21"/>
        <end position="110"/>
    </location>
</feature>
<evidence type="ECO:0000313" key="2">
    <source>
        <dbReference type="EMBL" id="KAK4217855.1"/>
    </source>
</evidence>
<accession>A0AAN7BEA1</accession>
<keyword evidence="1" id="KW-0732">Signal</keyword>
<keyword evidence="3" id="KW-1185">Reference proteome</keyword>
<reference evidence="2" key="2">
    <citation type="submission" date="2023-05" db="EMBL/GenBank/DDBJ databases">
        <authorList>
            <consortium name="Lawrence Berkeley National Laboratory"/>
            <person name="Steindorff A."/>
            <person name="Hensen N."/>
            <person name="Bonometti L."/>
            <person name="Westerberg I."/>
            <person name="Brannstrom I.O."/>
            <person name="Guillou S."/>
            <person name="Cros-Aarteil S."/>
            <person name="Calhoun S."/>
            <person name="Haridas S."/>
            <person name="Kuo A."/>
            <person name="Mondo S."/>
            <person name="Pangilinan J."/>
            <person name="Riley R."/>
            <person name="Labutti K."/>
            <person name="Andreopoulos B."/>
            <person name="Lipzen A."/>
            <person name="Chen C."/>
            <person name="Yanf M."/>
            <person name="Daum C."/>
            <person name="Ng V."/>
            <person name="Clum A."/>
            <person name="Ohm R."/>
            <person name="Martin F."/>
            <person name="Silar P."/>
            <person name="Natvig D."/>
            <person name="Lalanne C."/>
            <person name="Gautier V."/>
            <person name="Ament-Velasquez S.L."/>
            <person name="Kruys A."/>
            <person name="Hutchinson M.I."/>
            <person name="Powell A.J."/>
            <person name="Barry K."/>
            <person name="Miller A.N."/>
            <person name="Grigoriev I.V."/>
            <person name="Debuchy R."/>
            <person name="Gladieux P."/>
            <person name="Thoren M.H."/>
            <person name="Johannesson H."/>
        </authorList>
    </citation>
    <scope>NUCLEOTIDE SEQUENCE</scope>
    <source>
        <strain evidence="2">PSN293</strain>
    </source>
</reference>
<comment type="caution">
    <text evidence="2">The sequence shown here is derived from an EMBL/GenBank/DDBJ whole genome shotgun (WGS) entry which is preliminary data.</text>
</comment>
<protein>
    <submittedName>
        <fullName evidence="2">Uncharacterized protein</fullName>
    </submittedName>
</protein>
<gene>
    <name evidence="2" type="ORF">QBC37DRAFT_34083</name>
</gene>
<dbReference type="Proteomes" id="UP001301769">
    <property type="component" value="Unassembled WGS sequence"/>
</dbReference>
<proteinExistence type="predicted"/>